<evidence type="ECO:0000313" key="3">
    <source>
        <dbReference type="Proteomes" id="UP000707356"/>
    </source>
</evidence>
<reference evidence="2" key="1">
    <citation type="submission" date="2021-05" db="EMBL/GenBank/DDBJ databases">
        <authorList>
            <person name="Pietrasiak N."/>
            <person name="Ward R."/>
            <person name="Stajich J.E."/>
            <person name="Kurbessoian T."/>
        </authorList>
    </citation>
    <scope>NUCLEOTIDE SEQUENCE</scope>
    <source>
        <strain evidence="2">GSE-TBD4-15B</strain>
    </source>
</reference>
<evidence type="ECO:0008006" key="4">
    <source>
        <dbReference type="Google" id="ProtNLM"/>
    </source>
</evidence>
<protein>
    <recommendedName>
        <fullName evidence="4">Glycine zipper domain-containing protein</fullName>
    </recommendedName>
</protein>
<evidence type="ECO:0000313" key="2">
    <source>
        <dbReference type="EMBL" id="MBW4466429.1"/>
    </source>
</evidence>
<proteinExistence type="predicted"/>
<dbReference type="EMBL" id="JAHHHV010000068">
    <property type="protein sequence ID" value="MBW4466429.1"/>
    <property type="molecule type" value="Genomic_DNA"/>
</dbReference>
<reference evidence="2" key="2">
    <citation type="journal article" date="2022" name="Microbiol. Resour. Announc.">
        <title>Metagenome Sequencing to Explore Phylogenomics of Terrestrial Cyanobacteria.</title>
        <authorList>
            <person name="Ward R.D."/>
            <person name="Stajich J.E."/>
            <person name="Johansen J.R."/>
            <person name="Huntemann M."/>
            <person name="Clum A."/>
            <person name="Foster B."/>
            <person name="Foster B."/>
            <person name="Roux S."/>
            <person name="Palaniappan K."/>
            <person name="Varghese N."/>
            <person name="Mukherjee S."/>
            <person name="Reddy T.B.K."/>
            <person name="Daum C."/>
            <person name="Copeland A."/>
            <person name="Chen I.A."/>
            <person name="Ivanova N.N."/>
            <person name="Kyrpides N.C."/>
            <person name="Shapiro N."/>
            <person name="Eloe-Fadrosh E.A."/>
            <person name="Pietrasiak N."/>
        </authorList>
    </citation>
    <scope>NUCLEOTIDE SEQUENCE</scope>
    <source>
        <strain evidence="2">GSE-TBD4-15B</strain>
    </source>
</reference>
<gene>
    <name evidence="2" type="ORF">KME07_13475</name>
</gene>
<name>A0A951PBF5_9CYAN</name>
<feature type="region of interest" description="Disordered" evidence="1">
    <location>
        <begin position="1"/>
        <end position="25"/>
    </location>
</feature>
<dbReference type="AlphaFoldDB" id="A0A951PBF5"/>
<dbReference type="Proteomes" id="UP000707356">
    <property type="component" value="Unassembled WGS sequence"/>
</dbReference>
<comment type="caution">
    <text evidence="2">The sequence shown here is derived from an EMBL/GenBank/DDBJ whole genome shotgun (WGS) entry which is preliminary data.</text>
</comment>
<accession>A0A951PBF5</accession>
<organism evidence="2 3">
    <name type="scientific">Pegethrix bostrychoides GSE-TBD4-15B</name>
    <dbReference type="NCBI Taxonomy" id="2839662"/>
    <lineage>
        <taxon>Bacteria</taxon>
        <taxon>Bacillati</taxon>
        <taxon>Cyanobacteriota</taxon>
        <taxon>Cyanophyceae</taxon>
        <taxon>Oculatellales</taxon>
        <taxon>Oculatellaceae</taxon>
        <taxon>Pegethrix</taxon>
    </lineage>
</organism>
<evidence type="ECO:0000256" key="1">
    <source>
        <dbReference type="SAM" id="MobiDB-lite"/>
    </source>
</evidence>
<sequence>MNEDKKIVNTDANPDPITDEPGAHPVGTGVGAAGVGVAATAIGVAVGGPVGGAVGAVVGAVAGGLAGKAVAEQIDPTVEDEYWRTNYSSRPYVESDYQYNDYSPAYRTGYEGYSTYGAQGMTYDAAEPRLREDYERHPHKGRLAWEKAKYATRDAWDRVERSLPGDADHDGK</sequence>